<proteinExistence type="predicted"/>
<feature type="compositionally biased region" description="Basic and acidic residues" evidence="2">
    <location>
        <begin position="44"/>
        <end position="59"/>
    </location>
</feature>
<name>A0A8T2Q0A1_CERRI</name>
<comment type="caution">
    <text evidence="3">The sequence shown here is derived from an EMBL/GenBank/DDBJ whole genome shotgun (WGS) entry which is preliminary data.</text>
</comment>
<accession>A0A8T2Q0A1</accession>
<feature type="region of interest" description="Disordered" evidence="2">
    <location>
        <begin position="710"/>
        <end position="756"/>
    </location>
</feature>
<dbReference type="OrthoDB" id="1929859at2759"/>
<feature type="compositionally biased region" description="Polar residues" evidence="2">
    <location>
        <begin position="482"/>
        <end position="503"/>
    </location>
</feature>
<reference evidence="3" key="1">
    <citation type="submission" date="2021-08" db="EMBL/GenBank/DDBJ databases">
        <title>WGS assembly of Ceratopteris richardii.</title>
        <authorList>
            <person name="Marchant D.B."/>
            <person name="Chen G."/>
            <person name="Jenkins J."/>
            <person name="Shu S."/>
            <person name="Leebens-Mack J."/>
            <person name="Grimwood J."/>
            <person name="Schmutz J."/>
            <person name="Soltis P."/>
            <person name="Soltis D."/>
            <person name="Chen Z.-H."/>
        </authorList>
    </citation>
    <scope>NUCLEOTIDE SEQUENCE</scope>
    <source>
        <strain evidence="3">Whitten #5841</strain>
        <tissue evidence="3">Leaf</tissue>
    </source>
</reference>
<feature type="region of interest" description="Disordered" evidence="2">
    <location>
        <begin position="402"/>
        <end position="527"/>
    </location>
</feature>
<dbReference type="AlphaFoldDB" id="A0A8T2Q0A1"/>
<feature type="compositionally biased region" description="Low complexity" evidence="2">
    <location>
        <begin position="504"/>
        <end position="517"/>
    </location>
</feature>
<feature type="region of interest" description="Disordered" evidence="2">
    <location>
        <begin position="44"/>
        <end position="104"/>
    </location>
</feature>
<feature type="compositionally biased region" description="Polar residues" evidence="2">
    <location>
        <begin position="720"/>
        <end position="737"/>
    </location>
</feature>
<feature type="region of interest" description="Disordered" evidence="2">
    <location>
        <begin position="632"/>
        <end position="661"/>
    </location>
</feature>
<keyword evidence="4" id="KW-1185">Reference proteome</keyword>
<feature type="compositionally biased region" description="Polar residues" evidence="2">
    <location>
        <begin position="632"/>
        <end position="651"/>
    </location>
</feature>
<feature type="coiled-coil region" evidence="1">
    <location>
        <begin position="298"/>
        <end position="325"/>
    </location>
</feature>
<feature type="compositionally biased region" description="Polar residues" evidence="2">
    <location>
        <begin position="82"/>
        <end position="92"/>
    </location>
</feature>
<evidence type="ECO:0000256" key="2">
    <source>
        <dbReference type="SAM" id="MobiDB-lite"/>
    </source>
</evidence>
<protein>
    <submittedName>
        <fullName evidence="3">Uncharacterized protein</fullName>
    </submittedName>
</protein>
<sequence length="875" mass="99030">MATFVRAQGQELMSQLEQQKKRCLIEDAGGNMPDTEAMAMLEKEQMKRLIADRKPRDSEEYMNGNTTTEESEVESSAKISGKGSQDHPQQLHSETDEKNDREYDSNGERFLYRSSTDSDGNHHVQDNTGLYGNLKSLVNEEPAKVLDWLRGEDREMEKEKRILLSKDRILSLLQAFKDGGNGKEGSGAAFNRDDWVPAERLREAERRSSIAEEQIKYFEELFNARDCSSESESEEQLRGALTKAKTMERHFAHMRKFADDKHSDLKRRYSSIISAAREGTKPSWSIISRDHKIGYMNEEKAKKELQDYENQRKRLVQVYSTYNELLKIVKVEHAKRKQAQTKTVQLTSQLERHTATLKRAERVIKHAALKPSLDAFHEPLLSRSQSGLSHDPHLSAFSTTNLRSSLNSQRRSPSPNGFVSFPASASATHQPYTFHDHMDRPRSRATSPAPSVYHHDHHHADRPDSRASSPTPTGHYHHQQIHHNSTQRQLSNDGEFANFQNGFSEASSPRASSAAPLDRSRLSSTGSDLVVPEQRRRKEFQELEDALIQEGRSKGFADVNLYTEKKVVGKEETCWEYRHVHFDFNKSQTGSEGHHDEVESKAAAPSASHVVDDSCTSADQIQVYEERLGTKTTSFHGSHSSHDGVQNSTALNDDERSHLLSSPRSIASYQQKQENIQLNLEKLRNKGNIWHLHRAGSPKPPLNARALASESPRTMHIDTNKGSPRSPLKTSSRSPRNASERDFELGKMTRPEPGEENLEGFEQKMCDSAADSRVHDAIYTDEIAAESESKIATEQNTGMRVSEESRMHGARAVKPRYSAELDRRLAAVEAGNHARALRRQVKKRWRLLLVQVVLMSVAFLWGVPSSIWQSSPPPT</sequence>
<dbReference type="EMBL" id="CM035444">
    <property type="protein sequence ID" value="KAH7277110.1"/>
    <property type="molecule type" value="Genomic_DNA"/>
</dbReference>
<feature type="compositionally biased region" description="Basic and acidic residues" evidence="2">
    <location>
        <begin position="738"/>
        <end position="753"/>
    </location>
</feature>
<organism evidence="3 4">
    <name type="scientific">Ceratopteris richardii</name>
    <name type="common">Triangle waterfern</name>
    <dbReference type="NCBI Taxonomy" id="49495"/>
    <lineage>
        <taxon>Eukaryota</taxon>
        <taxon>Viridiplantae</taxon>
        <taxon>Streptophyta</taxon>
        <taxon>Embryophyta</taxon>
        <taxon>Tracheophyta</taxon>
        <taxon>Polypodiopsida</taxon>
        <taxon>Polypodiidae</taxon>
        <taxon>Polypodiales</taxon>
        <taxon>Pteridineae</taxon>
        <taxon>Pteridaceae</taxon>
        <taxon>Parkerioideae</taxon>
        <taxon>Ceratopteris</taxon>
    </lineage>
</organism>
<evidence type="ECO:0000256" key="1">
    <source>
        <dbReference type="SAM" id="Coils"/>
    </source>
</evidence>
<feature type="region of interest" description="Disordered" evidence="2">
    <location>
        <begin position="587"/>
        <end position="612"/>
    </location>
</feature>
<dbReference type="Proteomes" id="UP000825935">
    <property type="component" value="Chromosome 39"/>
</dbReference>
<evidence type="ECO:0000313" key="3">
    <source>
        <dbReference type="EMBL" id="KAH7277110.1"/>
    </source>
</evidence>
<feature type="compositionally biased region" description="Basic and acidic residues" evidence="2">
    <location>
        <begin position="93"/>
        <end position="104"/>
    </location>
</feature>
<feature type="compositionally biased region" description="Low complexity" evidence="2">
    <location>
        <begin position="402"/>
        <end position="416"/>
    </location>
</feature>
<keyword evidence="1" id="KW-0175">Coiled coil</keyword>
<gene>
    <name evidence="3" type="ORF">KP509_39G035000</name>
</gene>
<evidence type="ECO:0000313" key="4">
    <source>
        <dbReference type="Proteomes" id="UP000825935"/>
    </source>
</evidence>